<dbReference type="InterPro" id="IPR050250">
    <property type="entry name" value="Macrolide_Exporter_MacB"/>
</dbReference>
<dbReference type="Proteomes" id="UP001168528">
    <property type="component" value="Unassembled WGS sequence"/>
</dbReference>
<keyword evidence="3 6" id="KW-0812">Transmembrane</keyword>
<keyword evidence="2" id="KW-1003">Cell membrane</keyword>
<comment type="caution">
    <text evidence="9">The sequence shown here is derived from an EMBL/GenBank/DDBJ whole genome shotgun (WGS) entry which is preliminary data.</text>
</comment>
<protein>
    <submittedName>
        <fullName evidence="9">ABC transporter permease</fullName>
    </submittedName>
</protein>
<dbReference type="InterPro" id="IPR025857">
    <property type="entry name" value="MacB_PCD"/>
</dbReference>
<dbReference type="InterPro" id="IPR003838">
    <property type="entry name" value="ABC3_permease_C"/>
</dbReference>
<reference evidence="9" key="1">
    <citation type="submission" date="2023-07" db="EMBL/GenBank/DDBJ databases">
        <title>The genome sequence of Rhodocytophaga aerolata KACC 12507.</title>
        <authorList>
            <person name="Zhang X."/>
        </authorList>
    </citation>
    <scope>NUCLEOTIDE SEQUENCE</scope>
    <source>
        <strain evidence="9">KACC 12507</strain>
    </source>
</reference>
<evidence type="ECO:0000259" key="7">
    <source>
        <dbReference type="Pfam" id="PF02687"/>
    </source>
</evidence>
<feature type="domain" description="ABC3 transporter permease C-terminal" evidence="7">
    <location>
        <begin position="673"/>
        <end position="783"/>
    </location>
</feature>
<organism evidence="9 10">
    <name type="scientific">Rhodocytophaga aerolata</name>
    <dbReference type="NCBI Taxonomy" id="455078"/>
    <lineage>
        <taxon>Bacteria</taxon>
        <taxon>Pseudomonadati</taxon>
        <taxon>Bacteroidota</taxon>
        <taxon>Cytophagia</taxon>
        <taxon>Cytophagales</taxon>
        <taxon>Rhodocytophagaceae</taxon>
        <taxon>Rhodocytophaga</taxon>
    </lineage>
</organism>
<evidence type="ECO:0000259" key="8">
    <source>
        <dbReference type="Pfam" id="PF12704"/>
    </source>
</evidence>
<dbReference type="PANTHER" id="PTHR30572">
    <property type="entry name" value="MEMBRANE COMPONENT OF TRANSPORTER-RELATED"/>
    <property type="match status" value="1"/>
</dbReference>
<evidence type="ECO:0000256" key="5">
    <source>
        <dbReference type="ARBA" id="ARBA00023136"/>
    </source>
</evidence>
<feature type="domain" description="MacB-like periplasmic core" evidence="8">
    <location>
        <begin position="427"/>
        <end position="635"/>
    </location>
</feature>
<feature type="transmembrane region" description="Helical" evidence="6">
    <location>
        <begin position="376"/>
        <end position="401"/>
    </location>
</feature>
<name>A0ABT8R5J2_9BACT</name>
<proteinExistence type="predicted"/>
<keyword evidence="10" id="KW-1185">Reference proteome</keyword>
<evidence type="ECO:0000256" key="6">
    <source>
        <dbReference type="SAM" id="Phobius"/>
    </source>
</evidence>
<dbReference type="Pfam" id="PF02687">
    <property type="entry name" value="FtsX"/>
    <property type="match status" value="2"/>
</dbReference>
<sequence>MLRNYLTIAFRNLLKNKVYSSINIVGLSIGMAVAMLIGLWIWDELSFNKYHQHYNRLTQVWMTQTWNGEVNPQKAMPFPLANELRTKFKDDFPYVAMSSWWGDYILAYGDKKITRTGTAAEPDLPVMLSLKMLQGTRNGLTDPSSILISQSLATTLFGDEDAMNKVIKVDNKLNVKVTGVYEDLPHNSDFHELLFMIPWQLHVSTHEWIKNSQDAWDSNSYQIFAQLSPQADATQLSAKIRNVIKDHLKEDKFATQQVFLHPMNLWHLHSEFKNGVVSGGRIEFVWLFGIIGVFVLLLACINFMNLSTARSEKRAKEVGIRKTLGSIRQQLIYQFLSESILMTLLAFALALAWVILALPAFNEVADKAIVLPWSNSVFWVLCLSFTVLTGLIAGSYPAFYLSSFNPVKVLKGTFRAGRYAAIPRKALVVLQFTVSISLIIGTMVVFRQVQHAKNRPVGYSREGLLYVNMNTKEIYDNYEALKNDLLASGAVESVCVSSSPVTNVFSTNGGFEWPGKDPNQSVMLGTIAGDYGYGKTVGFQLISGRDFSKDFSTDSSAIILNEKAAKFMGLENPVGQTIKWHKDAYHVIGVVKDMVMDSPYSPVLPTVFLLKPDWAGLVNVRITPALSTREALSRITPIFQQHDPGSPFDYKFADQEYDLKFKSEERIGQLASFFAALAIFISCLGLFGLASFTAEQRVKEIGVRKVLGASILDLWMLLSKDFVSLVLVSLLIAVPVAWYLMYIWLQRYEYRSGISWWIMVSSAAGALLITLLTVSYQSIKAALANPVKSLRNE</sequence>
<feature type="transmembrane region" description="Helical" evidence="6">
    <location>
        <begin position="724"/>
        <end position="745"/>
    </location>
</feature>
<evidence type="ECO:0000313" key="10">
    <source>
        <dbReference type="Proteomes" id="UP001168528"/>
    </source>
</evidence>
<evidence type="ECO:0000256" key="1">
    <source>
        <dbReference type="ARBA" id="ARBA00004651"/>
    </source>
</evidence>
<evidence type="ECO:0000256" key="3">
    <source>
        <dbReference type="ARBA" id="ARBA00022692"/>
    </source>
</evidence>
<feature type="transmembrane region" description="Helical" evidence="6">
    <location>
        <begin position="21"/>
        <end position="42"/>
    </location>
</feature>
<keyword evidence="4 6" id="KW-1133">Transmembrane helix</keyword>
<comment type="subcellular location">
    <subcellularLocation>
        <location evidence="1">Cell membrane</location>
        <topology evidence="1">Multi-pass membrane protein</topology>
    </subcellularLocation>
</comment>
<keyword evidence="5 6" id="KW-0472">Membrane</keyword>
<gene>
    <name evidence="9" type="ORF">Q0590_13915</name>
</gene>
<dbReference type="PANTHER" id="PTHR30572:SF18">
    <property type="entry name" value="ABC-TYPE MACROLIDE FAMILY EXPORT SYSTEM PERMEASE COMPONENT 2"/>
    <property type="match status" value="1"/>
</dbReference>
<accession>A0ABT8R5J2</accession>
<feature type="domain" description="ABC3 transporter permease C-terminal" evidence="7">
    <location>
        <begin position="290"/>
        <end position="406"/>
    </location>
</feature>
<feature type="transmembrane region" description="Helical" evidence="6">
    <location>
        <begin position="757"/>
        <end position="779"/>
    </location>
</feature>
<dbReference type="EMBL" id="JAUKPO010000007">
    <property type="protein sequence ID" value="MDO1447360.1"/>
    <property type="molecule type" value="Genomic_DNA"/>
</dbReference>
<evidence type="ECO:0000256" key="2">
    <source>
        <dbReference type="ARBA" id="ARBA00022475"/>
    </source>
</evidence>
<feature type="transmembrane region" description="Helical" evidence="6">
    <location>
        <begin position="670"/>
        <end position="689"/>
    </location>
</feature>
<feature type="transmembrane region" description="Helical" evidence="6">
    <location>
        <begin position="426"/>
        <end position="446"/>
    </location>
</feature>
<feature type="transmembrane region" description="Helical" evidence="6">
    <location>
        <begin position="284"/>
        <end position="306"/>
    </location>
</feature>
<feature type="transmembrane region" description="Helical" evidence="6">
    <location>
        <begin position="331"/>
        <end position="356"/>
    </location>
</feature>
<evidence type="ECO:0000256" key="4">
    <source>
        <dbReference type="ARBA" id="ARBA00022989"/>
    </source>
</evidence>
<dbReference type="RefSeq" id="WP_302038165.1">
    <property type="nucleotide sequence ID" value="NZ_JAUKPO010000007.1"/>
</dbReference>
<dbReference type="Pfam" id="PF12704">
    <property type="entry name" value="MacB_PCD"/>
    <property type="match status" value="2"/>
</dbReference>
<evidence type="ECO:0000313" key="9">
    <source>
        <dbReference type="EMBL" id="MDO1447360.1"/>
    </source>
</evidence>
<feature type="domain" description="MacB-like periplasmic core" evidence="8">
    <location>
        <begin position="20"/>
        <end position="242"/>
    </location>
</feature>